<feature type="compositionally biased region" description="Basic and acidic residues" evidence="1">
    <location>
        <begin position="34"/>
        <end position="45"/>
    </location>
</feature>
<accession>A0A0C3AQD6</accession>
<evidence type="ECO:0000256" key="1">
    <source>
        <dbReference type="SAM" id="MobiDB-lite"/>
    </source>
</evidence>
<proteinExistence type="predicted"/>
<sequence>MSQENPNSNTVSDIKDAQPLESPTNAGEGPVAPQDEHVVHDESAPSKRKPFAPLPTREQIIQAQHKGSGGGARIPRQPPSAKE</sequence>
<dbReference type="Proteomes" id="UP000054097">
    <property type="component" value="Unassembled WGS sequence"/>
</dbReference>
<dbReference type="EMBL" id="KN824359">
    <property type="protein sequence ID" value="KIM22274.1"/>
    <property type="molecule type" value="Genomic_DNA"/>
</dbReference>
<feature type="region of interest" description="Disordered" evidence="1">
    <location>
        <begin position="1"/>
        <end position="83"/>
    </location>
</feature>
<feature type="compositionally biased region" description="Polar residues" evidence="1">
    <location>
        <begin position="1"/>
        <end position="12"/>
    </location>
</feature>
<gene>
    <name evidence="2" type="ORF">M408DRAFT_332976</name>
</gene>
<reference evidence="3" key="2">
    <citation type="submission" date="2015-01" db="EMBL/GenBank/DDBJ databases">
        <title>Evolutionary Origins and Diversification of the Mycorrhizal Mutualists.</title>
        <authorList>
            <consortium name="DOE Joint Genome Institute"/>
            <consortium name="Mycorrhizal Genomics Consortium"/>
            <person name="Kohler A."/>
            <person name="Kuo A."/>
            <person name="Nagy L.G."/>
            <person name="Floudas D."/>
            <person name="Copeland A."/>
            <person name="Barry K.W."/>
            <person name="Cichocki N."/>
            <person name="Veneault-Fourrey C."/>
            <person name="LaButti K."/>
            <person name="Lindquist E.A."/>
            <person name="Lipzen A."/>
            <person name="Lundell T."/>
            <person name="Morin E."/>
            <person name="Murat C."/>
            <person name="Riley R."/>
            <person name="Ohm R."/>
            <person name="Sun H."/>
            <person name="Tunlid A."/>
            <person name="Henrissat B."/>
            <person name="Grigoriev I.V."/>
            <person name="Hibbett D.S."/>
            <person name="Martin F."/>
        </authorList>
    </citation>
    <scope>NUCLEOTIDE SEQUENCE [LARGE SCALE GENOMIC DNA]</scope>
    <source>
        <strain evidence="3">MAFF 305830</strain>
    </source>
</reference>
<name>A0A0C3AQD6_SERVB</name>
<reference evidence="2 3" key="1">
    <citation type="submission" date="2014-04" db="EMBL/GenBank/DDBJ databases">
        <authorList>
            <consortium name="DOE Joint Genome Institute"/>
            <person name="Kuo A."/>
            <person name="Zuccaro A."/>
            <person name="Kohler A."/>
            <person name="Nagy L.G."/>
            <person name="Floudas D."/>
            <person name="Copeland A."/>
            <person name="Barry K.W."/>
            <person name="Cichocki N."/>
            <person name="Veneault-Fourrey C."/>
            <person name="LaButti K."/>
            <person name="Lindquist E.A."/>
            <person name="Lipzen A."/>
            <person name="Lundell T."/>
            <person name="Morin E."/>
            <person name="Murat C."/>
            <person name="Sun H."/>
            <person name="Tunlid A."/>
            <person name="Henrissat B."/>
            <person name="Grigoriev I.V."/>
            <person name="Hibbett D.S."/>
            <person name="Martin F."/>
            <person name="Nordberg H.P."/>
            <person name="Cantor M.N."/>
            <person name="Hua S.X."/>
        </authorList>
    </citation>
    <scope>NUCLEOTIDE SEQUENCE [LARGE SCALE GENOMIC DNA]</scope>
    <source>
        <strain evidence="2 3">MAFF 305830</strain>
    </source>
</reference>
<evidence type="ECO:0000313" key="2">
    <source>
        <dbReference type="EMBL" id="KIM22274.1"/>
    </source>
</evidence>
<dbReference type="AlphaFoldDB" id="A0A0C3AQD6"/>
<protein>
    <submittedName>
        <fullName evidence="2">Uncharacterized protein</fullName>
    </submittedName>
</protein>
<dbReference type="HOGENOM" id="CLU_2544037_0_0_1"/>
<keyword evidence="3" id="KW-1185">Reference proteome</keyword>
<organism evidence="2 3">
    <name type="scientific">Serendipita vermifera MAFF 305830</name>
    <dbReference type="NCBI Taxonomy" id="933852"/>
    <lineage>
        <taxon>Eukaryota</taxon>
        <taxon>Fungi</taxon>
        <taxon>Dikarya</taxon>
        <taxon>Basidiomycota</taxon>
        <taxon>Agaricomycotina</taxon>
        <taxon>Agaricomycetes</taxon>
        <taxon>Sebacinales</taxon>
        <taxon>Serendipitaceae</taxon>
        <taxon>Serendipita</taxon>
    </lineage>
</organism>
<evidence type="ECO:0000313" key="3">
    <source>
        <dbReference type="Proteomes" id="UP000054097"/>
    </source>
</evidence>